<organism evidence="1 2">
    <name type="scientific">Calycina marina</name>
    <dbReference type="NCBI Taxonomy" id="1763456"/>
    <lineage>
        <taxon>Eukaryota</taxon>
        <taxon>Fungi</taxon>
        <taxon>Dikarya</taxon>
        <taxon>Ascomycota</taxon>
        <taxon>Pezizomycotina</taxon>
        <taxon>Leotiomycetes</taxon>
        <taxon>Helotiales</taxon>
        <taxon>Pezizellaceae</taxon>
        <taxon>Calycina</taxon>
    </lineage>
</organism>
<dbReference type="AlphaFoldDB" id="A0A9P7YU01"/>
<accession>A0A9P7YU01</accession>
<gene>
    <name evidence="1" type="ORF">BJ878DRAFT_388567</name>
</gene>
<dbReference type="OrthoDB" id="3600072at2759"/>
<feature type="non-terminal residue" evidence="1">
    <location>
        <position position="1"/>
    </location>
</feature>
<evidence type="ECO:0000313" key="1">
    <source>
        <dbReference type="EMBL" id="KAG9239963.1"/>
    </source>
</evidence>
<sequence>LEALQAIDPSIKLDTSSAGSAGVNFCIGKASSIGHCLIDTPIGEVKFNIMHAHTPFLLSIHDMDNRKVYLNNITNQMCK</sequence>
<reference evidence="1" key="1">
    <citation type="journal article" date="2021" name="IMA Fungus">
        <title>Genomic characterization of three marine fungi, including Emericellopsis atlantica sp. nov. with signatures of a generalist lifestyle and marine biomass degradation.</title>
        <authorList>
            <person name="Hagestad O.C."/>
            <person name="Hou L."/>
            <person name="Andersen J.H."/>
            <person name="Hansen E.H."/>
            <person name="Altermark B."/>
            <person name="Li C."/>
            <person name="Kuhnert E."/>
            <person name="Cox R.J."/>
            <person name="Crous P.W."/>
            <person name="Spatafora J.W."/>
            <person name="Lail K."/>
            <person name="Amirebrahimi M."/>
            <person name="Lipzen A."/>
            <person name="Pangilinan J."/>
            <person name="Andreopoulos W."/>
            <person name="Hayes R.D."/>
            <person name="Ng V."/>
            <person name="Grigoriev I.V."/>
            <person name="Jackson S.A."/>
            <person name="Sutton T.D.S."/>
            <person name="Dobson A.D.W."/>
            <person name="Rama T."/>
        </authorList>
    </citation>
    <scope>NUCLEOTIDE SEQUENCE</scope>
    <source>
        <strain evidence="1">TRa3180A</strain>
    </source>
</reference>
<proteinExistence type="predicted"/>
<dbReference type="Proteomes" id="UP000887226">
    <property type="component" value="Unassembled WGS sequence"/>
</dbReference>
<evidence type="ECO:0000313" key="2">
    <source>
        <dbReference type="Proteomes" id="UP000887226"/>
    </source>
</evidence>
<protein>
    <submittedName>
        <fullName evidence="1">Uncharacterized protein</fullName>
    </submittedName>
</protein>
<keyword evidence="2" id="KW-1185">Reference proteome</keyword>
<comment type="caution">
    <text evidence="1">The sequence shown here is derived from an EMBL/GenBank/DDBJ whole genome shotgun (WGS) entry which is preliminary data.</text>
</comment>
<feature type="non-terminal residue" evidence="1">
    <location>
        <position position="79"/>
    </location>
</feature>
<dbReference type="EMBL" id="MU254680">
    <property type="protein sequence ID" value="KAG9239963.1"/>
    <property type="molecule type" value="Genomic_DNA"/>
</dbReference>
<name>A0A9P7YU01_9HELO</name>